<dbReference type="InterPro" id="IPR051411">
    <property type="entry name" value="Polyketide_trans_af380"/>
</dbReference>
<dbReference type="PANTHER" id="PTHR47751:SF2">
    <property type="entry name" value="DLTD N-TERMINAL DOMAIN PROTEIN (AFU_ORTHOLOGUE AFUA_8G00380)-RELATED"/>
    <property type="match status" value="1"/>
</dbReference>
<proteinExistence type="inferred from homology"/>
<sequence length="302" mass="34191">MAPPNRRDIEFPTLDGTTLRGWFYPTGQNAPSIILVHGLACLKEWYFDTLAEYFQSRGVSVLLYDHRNFGASDGTPRHEINPNLQQSDVHDAVTYLLSLPEQVDPAKLAVLGYSYGSAHCVHTGTLDRRVKAVVSLATFTNGEWILNWTHPNRDAWDPRIFADRIARVSGSEPEYIRVAPEVGEDMQEAEKSSFMPTPDGAEFYSRMRREVTPQWENKLTLQSVFWVRGYQMESALPALAPTPWLMLVDEQSGETYRSVWDKSTGPKEWAVIPGAHFAVVQGDALVKTFELSLDFLKRHLGF</sequence>
<protein>
    <submittedName>
        <fullName evidence="3">Alpha/beta-hydrolase</fullName>
    </submittedName>
</protein>
<evidence type="ECO:0000313" key="4">
    <source>
        <dbReference type="Proteomes" id="UP000277580"/>
    </source>
</evidence>
<dbReference type="Gene3D" id="1.10.10.800">
    <property type="match status" value="1"/>
</dbReference>
<dbReference type="GO" id="GO:0016787">
    <property type="term" value="F:hydrolase activity"/>
    <property type="evidence" value="ECO:0007669"/>
    <property type="project" value="UniProtKB-KW"/>
</dbReference>
<organism evidence="3 4">
    <name type="scientific">Morchella conica CCBAS932</name>
    <dbReference type="NCBI Taxonomy" id="1392247"/>
    <lineage>
        <taxon>Eukaryota</taxon>
        <taxon>Fungi</taxon>
        <taxon>Dikarya</taxon>
        <taxon>Ascomycota</taxon>
        <taxon>Pezizomycotina</taxon>
        <taxon>Pezizomycetes</taxon>
        <taxon>Pezizales</taxon>
        <taxon>Morchellaceae</taxon>
        <taxon>Morchella</taxon>
    </lineage>
</organism>
<dbReference type="STRING" id="1392247.A0A3N4LGV3"/>
<evidence type="ECO:0000313" key="3">
    <source>
        <dbReference type="EMBL" id="RPB17185.1"/>
    </source>
</evidence>
<reference evidence="3 4" key="1">
    <citation type="journal article" date="2018" name="Nat. Ecol. Evol.">
        <title>Pezizomycetes genomes reveal the molecular basis of ectomycorrhizal truffle lifestyle.</title>
        <authorList>
            <person name="Murat C."/>
            <person name="Payen T."/>
            <person name="Noel B."/>
            <person name="Kuo A."/>
            <person name="Morin E."/>
            <person name="Chen J."/>
            <person name="Kohler A."/>
            <person name="Krizsan K."/>
            <person name="Balestrini R."/>
            <person name="Da Silva C."/>
            <person name="Montanini B."/>
            <person name="Hainaut M."/>
            <person name="Levati E."/>
            <person name="Barry K.W."/>
            <person name="Belfiori B."/>
            <person name="Cichocki N."/>
            <person name="Clum A."/>
            <person name="Dockter R.B."/>
            <person name="Fauchery L."/>
            <person name="Guy J."/>
            <person name="Iotti M."/>
            <person name="Le Tacon F."/>
            <person name="Lindquist E.A."/>
            <person name="Lipzen A."/>
            <person name="Malagnac F."/>
            <person name="Mello A."/>
            <person name="Molinier V."/>
            <person name="Miyauchi S."/>
            <person name="Poulain J."/>
            <person name="Riccioni C."/>
            <person name="Rubini A."/>
            <person name="Sitrit Y."/>
            <person name="Splivallo R."/>
            <person name="Traeger S."/>
            <person name="Wang M."/>
            <person name="Zifcakova L."/>
            <person name="Wipf D."/>
            <person name="Zambonelli A."/>
            <person name="Paolocci F."/>
            <person name="Nowrousian M."/>
            <person name="Ottonello S."/>
            <person name="Baldrian P."/>
            <person name="Spatafora J.W."/>
            <person name="Henrissat B."/>
            <person name="Nagy L.G."/>
            <person name="Aury J.M."/>
            <person name="Wincker P."/>
            <person name="Grigoriev I.V."/>
            <person name="Bonfante P."/>
            <person name="Martin F.M."/>
        </authorList>
    </citation>
    <scope>NUCLEOTIDE SEQUENCE [LARGE SCALE GENOMIC DNA]</scope>
    <source>
        <strain evidence="3 4">CCBAS932</strain>
    </source>
</reference>
<name>A0A3N4LGV3_9PEZI</name>
<evidence type="ECO:0000259" key="2">
    <source>
        <dbReference type="Pfam" id="PF00561"/>
    </source>
</evidence>
<dbReference type="InParanoid" id="A0A3N4LGV3"/>
<accession>A0A3N4LGV3</accession>
<dbReference type="Gene3D" id="3.40.50.1820">
    <property type="entry name" value="alpha/beta hydrolase"/>
    <property type="match status" value="1"/>
</dbReference>
<evidence type="ECO:0000256" key="1">
    <source>
        <dbReference type="ARBA" id="ARBA00029464"/>
    </source>
</evidence>
<dbReference type="Proteomes" id="UP000277580">
    <property type="component" value="Unassembled WGS sequence"/>
</dbReference>
<dbReference type="Pfam" id="PF00561">
    <property type="entry name" value="Abhydrolase_1"/>
    <property type="match status" value="1"/>
</dbReference>
<dbReference type="EMBL" id="ML119106">
    <property type="protein sequence ID" value="RPB17185.1"/>
    <property type="molecule type" value="Genomic_DNA"/>
</dbReference>
<keyword evidence="4" id="KW-1185">Reference proteome</keyword>
<gene>
    <name evidence="3" type="ORF">P167DRAFT_515456</name>
</gene>
<dbReference type="OrthoDB" id="2498029at2759"/>
<keyword evidence="3" id="KW-0378">Hydrolase</keyword>
<dbReference type="SUPFAM" id="SSF53474">
    <property type="entry name" value="alpha/beta-Hydrolases"/>
    <property type="match status" value="1"/>
</dbReference>
<dbReference type="AlphaFoldDB" id="A0A3N4LGV3"/>
<dbReference type="InterPro" id="IPR029058">
    <property type="entry name" value="AB_hydrolase_fold"/>
</dbReference>
<dbReference type="InterPro" id="IPR000073">
    <property type="entry name" value="AB_hydrolase_1"/>
</dbReference>
<feature type="domain" description="AB hydrolase-1" evidence="2">
    <location>
        <begin position="31"/>
        <end position="159"/>
    </location>
</feature>
<comment type="similarity">
    <text evidence="1">Belongs to the polyketide transferase af380 family.</text>
</comment>
<dbReference type="PANTHER" id="PTHR47751">
    <property type="entry name" value="SUPERFAMILY HYDROLASE, PUTATIVE (AFU_ORTHOLOGUE AFUA_2G16580)-RELATED"/>
    <property type="match status" value="1"/>
</dbReference>